<keyword evidence="3 6" id="KW-0808">Transferase</keyword>
<feature type="active site" description="Nucleophile" evidence="6">
    <location>
        <position position="381"/>
    </location>
</feature>
<proteinExistence type="inferred from homology"/>
<protein>
    <submittedName>
        <fullName evidence="8">16S rRNA (Cytosine967-C5)-methyltransferase</fullName>
        <ecNumber evidence="8">2.1.1.176</ecNumber>
    </submittedName>
</protein>
<feature type="binding site" evidence="6">
    <location>
        <position position="312"/>
    </location>
    <ligand>
        <name>S-adenosyl-L-methionine</name>
        <dbReference type="ChEBI" id="CHEBI:59789"/>
    </ligand>
</feature>
<dbReference type="CDD" id="cd02440">
    <property type="entry name" value="AdoMet_MTases"/>
    <property type="match status" value="1"/>
</dbReference>
<dbReference type="SUPFAM" id="SSF53335">
    <property type="entry name" value="S-adenosyl-L-methionine-dependent methyltransferases"/>
    <property type="match status" value="1"/>
</dbReference>
<evidence type="ECO:0000256" key="5">
    <source>
        <dbReference type="ARBA" id="ARBA00022884"/>
    </source>
</evidence>
<gene>
    <name evidence="8" type="ORF">HNR51_004440</name>
</gene>
<reference evidence="8 9" key="1">
    <citation type="submission" date="2020-08" db="EMBL/GenBank/DDBJ databases">
        <title>Genomic Encyclopedia of Type Strains, Phase IV (KMG-IV): sequencing the most valuable type-strain genomes for metagenomic binning, comparative biology and taxonomic classification.</title>
        <authorList>
            <person name="Goeker M."/>
        </authorList>
    </citation>
    <scope>NUCLEOTIDE SEQUENCE [LARGE SCALE GENOMIC DNA]</scope>
    <source>
        <strain evidence="8 9">DSM 11490</strain>
    </source>
</reference>
<dbReference type="GO" id="GO:0003723">
    <property type="term" value="F:RNA binding"/>
    <property type="evidence" value="ECO:0007669"/>
    <property type="project" value="UniProtKB-UniRule"/>
</dbReference>
<dbReference type="Gene3D" id="3.40.50.150">
    <property type="entry name" value="Vaccinia Virus protein VP39"/>
    <property type="match status" value="1"/>
</dbReference>
<feature type="binding site" evidence="6">
    <location>
        <begin position="265"/>
        <end position="271"/>
    </location>
    <ligand>
        <name>S-adenosyl-L-methionine</name>
        <dbReference type="ChEBI" id="CHEBI:59789"/>
    </ligand>
</feature>
<dbReference type="SUPFAM" id="SSF48013">
    <property type="entry name" value="NusB-like"/>
    <property type="match status" value="1"/>
</dbReference>
<dbReference type="PANTHER" id="PTHR22807">
    <property type="entry name" value="NOP2 YEAST -RELATED NOL1/NOP2/FMU SUN DOMAIN-CONTAINING"/>
    <property type="match status" value="1"/>
</dbReference>
<dbReference type="InterPro" id="IPR029063">
    <property type="entry name" value="SAM-dependent_MTases_sf"/>
</dbReference>
<dbReference type="EC" id="2.1.1.176" evidence="8"/>
<dbReference type="InterPro" id="IPR001678">
    <property type="entry name" value="MeTrfase_RsmB-F_NOP2_dom"/>
</dbReference>
<evidence type="ECO:0000256" key="2">
    <source>
        <dbReference type="ARBA" id="ARBA00022603"/>
    </source>
</evidence>
<keyword evidence="5 6" id="KW-0694">RNA-binding</keyword>
<dbReference type="GO" id="GO:0001510">
    <property type="term" value="P:RNA methylation"/>
    <property type="evidence" value="ECO:0007669"/>
    <property type="project" value="InterPro"/>
</dbReference>
<dbReference type="EMBL" id="JACJIB010000008">
    <property type="protein sequence ID" value="MBA8915340.1"/>
    <property type="molecule type" value="Genomic_DNA"/>
</dbReference>
<dbReference type="InterPro" id="IPR035926">
    <property type="entry name" value="NusB-like_sf"/>
</dbReference>
<comment type="caution">
    <text evidence="8">The sequence shown here is derived from an EMBL/GenBank/DDBJ whole genome shotgun (WGS) entry which is preliminary data.</text>
</comment>
<dbReference type="PROSITE" id="PS51686">
    <property type="entry name" value="SAM_MT_RSMB_NOP"/>
    <property type="match status" value="1"/>
</dbReference>
<dbReference type="RefSeq" id="WP_182556337.1">
    <property type="nucleotide sequence ID" value="NZ_BPRF01000024.1"/>
</dbReference>
<dbReference type="FunFam" id="3.40.50.150:FF:000257">
    <property type="entry name" value="16S rRNA methyltransferase"/>
    <property type="match status" value="1"/>
</dbReference>
<dbReference type="GO" id="GO:0006355">
    <property type="term" value="P:regulation of DNA-templated transcription"/>
    <property type="evidence" value="ECO:0007669"/>
    <property type="project" value="InterPro"/>
</dbReference>
<dbReference type="GO" id="GO:0008173">
    <property type="term" value="F:RNA methyltransferase activity"/>
    <property type="evidence" value="ECO:0007669"/>
    <property type="project" value="InterPro"/>
</dbReference>
<dbReference type="Pfam" id="PF01189">
    <property type="entry name" value="Methyltr_RsmB-F"/>
    <property type="match status" value="1"/>
</dbReference>
<dbReference type="AlphaFoldDB" id="A0AA40S6F7"/>
<evidence type="ECO:0000313" key="8">
    <source>
        <dbReference type="EMBL" id="MBA8915340.1"/>
    </source>
</evidence>
<comment type="similarity">
    <text evidence="1 6">Belongs to the class I-like SAM-binding methyltransferase superfamily. RsmB/NOP family.</text>
</comment>
<dbReference type="InterPro" id="IPR006027">
    <property type="entry name" value="NusB_RsmB_TIM44"/>
</dbReference>
<feature type="binding site" evidence="6">
    <location>
        <position position="286"/>
    </location>
    <ligand>
        <name>S-adenosyl-L-methionine</name>
        <dbReference type="ChEBI" id="CHEBI:59789"/>
    </ligand>
</feature>
<organism evidence="8 9">
    <name type="scientific">Methylorubrum thiocyanatum</name>
    <dbReference type="NCBI Taxonomy" id="47958"/>
    <lineage>
        <taxon>Bacteria</taxon>
        <taxon>Pseudomonadati</taxon>
        <taxon>Pseudomonadota</taxon>
        <taxon>Alphaproteobacteria</taxon>
        <taxon>Hyphomicrobiales</taxon>
        <taxon>Methylobacteriaceae</taxon>
        <taxon>Methylorubrum</taxon>
    </lineage>
</organism>
<name>A0AA40S6F7_9HYPH</name>
<dbReference type="PROSITE" id="PS01153">
    <property type="entry name" value="NOL1_NOP2_SUN"/>
    <property type="match status" value="1"/>
</dbReference>
<evidence type="ECO:0000259" key="7">
    <source>
        <dbReference type="PROSITE" id="PS51686"/>
    </source>
</evidence>
<keyword evidence="9" id="KW-1185">Reference proteome</keyword>
<accession>A0AA40S6F7</accession>
<dbReference type="InterPro" id="IPR049560">
    <property type="entry name" value="MeTrfase_RsmB-F_NOP2_cat"/>
</dbReference>
<keyword evidence="4 6" id="KW-0949">S-adenosyl-L-methionine</keyword>
<dbReference type="Gene3D" id="1.10.940.10">
    <property type="entry name" value="NusB-like"/>
    <property type="match status" value="1"/>
</dbReference>
<dbReference type="InterPro" id="IPR023267">
    <property type="entry name" value="RCMT"/>
</dbReference>
<sequence length="454" mass="48140">MASTPNRSTPPPFDPSVPGLAARHVAREAVATLLGPARGLALEDALAQAARGARLEPGEAALARAIATASFRRLGFIQAALAARLRDGLPENRPHLLALLVTGAAQILDLAVADHAAVDLSVRLAKADPQLQHLAPLVNAVLRRIVRERDAIRAEETDPLAHNTPDWLARRWRAAYGEAAARAIAAAHLEGAAVDLTLARDPEIWAERLGGVRLDLGSVRLVEAREAVADLPGYAEGVWWVQDAAAALPVRLLAPESGERVADLCAAPGGKTAQIAAAGAAVTAIDRSAARLERLGRNLERLGLTAEVLTTDALALPEDTPFDAVLLDAPCSATGTLRRHPDVAWTKSETDVFRLVGLQRRLLDKAARLTRPGGRLVYCTCSLEPEEGSGQIADFLNRHPDFERIAITPDRVAGHAELIDPSGDLRTLPSHLAGGTGRAGGLDGFFASLLRRKD</sequence>
<evidence type="ECO:0000256" key="4">
    <source>
        <dbReference type="ARBA" id="ARBA00022691"/>
    </source>
</evidence>
<dbReference type="PANTHER" id="PTHR22807:SF61">
    <property type="entry name" value="NOL1_NOP2_SUN FAMILY PROTEIN _ ANTITERMINATION NUSB DOMAIN-CONTAINING PROTEIN"/>
    <property type="match status" value="1"/>
</dbReference>
<dbReference type="Proteomes" id="UP000543554">
    <property type="component" value="Unassembled WGS sequence"/>
</dbReference>
<keyword evidence="2 6" id="KW-0489">Methyltransferase</keyword>
<dbReference type="InterPro" id="IPR018314">
    <property type="entry name" value="RsmB/NOL1/NOP2-like_CS"/>
</dbReference>
<dbReference type="PRINTS" id="PR02008">
    <property type="entry name" value="RCMTFAMILY"/>
</dbReference>
<evidence type="ECO:0000256" key="3">
    <source>
        <dbReference type="ARBA" id="ARBA00022679"/>
    </source>
</evidence>
<evidence type="ECO:0000256" key="6">
    <source>
        <dbReference type="PROSITE-ProRule" id="PRU01023"/>
    </source>
</evidence>
<feature type="binding site" evidence="6">
    <location>
        <position position="328"/>
    </location>
    <ligand>
        <name>S-adenosyl-L-methionine</name>
        <dbReference type="ChEBI" id="CHEBI:59789"/>
    </ligand>
</feature>
<evidence type="ECO:0000313" key="9">
    <source>
        <dbReference type="Proteomes" id="UP000543554"/>
    </source>
</evidence>
<evidence type="ECO:0000256" key="1">
    <source>
        <dbReference type="ARBA" id="ARBA00007494"/>
    </source>
</evidence>
<feature type="domain" description="SAM-dependent MTase RsmB/NOP-type" evidence="7">
    <location>
        <begin position="160"/>
        <end position="453"/>
    </location>
</feature>
<dbReference type="Pfam" id="PF01029">
    <property type="entry name" value="NusB"/>
    <property type="match status" value="1"/>
</dbReference>